<reference evidence="3" key="1">
    <citation type="journal article" date="2017" name="Nat. Commun.">
        <title>The asparagus genome sheds light on the origin and evolution of a young Y chromosome.</title>
        <authorList>
            <person name="Harkess A."/>
            <person name="Zhou J."/>
            <person name="Xu C."/>
            <person name="Bowers J.E."/>
            <person name="Van der Hulst R."/>
            <person name="Ayyampalayam S."/>
            <person name="Mercati F."/>
            <person name="Riccardi P."/>
            <person name="McKain M.R."/>
            <person name="Kakrana A."/>
            <person name="Tang H."/>
            <person name="Ray J."/>
            <person name="Groenendijk J."/>
            <person name="Arikit S."/>
            <person name="Mathioni S.M."/>
            <person name="Nakano M."/>
            <person name="Shan H."/>
            <person name="Telgmann-Rauber A."/>
            <person name="Kanno A."/>
            <person name="Yue Z."/>
            <person name="Chen H."/>
            <person name="Li W."/>
            <person name="Chen Y."/>
            <person name="Xu X."/>
            <person name="Zhang Y."/>
            <person name="Luo S."/>
            <person name="Chen H."/>
            <person name="Gao J."/>
            <person name="Mao Z."/>
            <person name="Pires J.C."/>
            <person name="Luo M."/>
            <person name="Kudrna D."/>
            <person name="Wing R.A."/>
            <person name="Meyers B.C."/>
            <person name="Yi K."/>
            <person name="Kong H."/>
            <person name="Lavrijsen P."/>
            <person name="Sunseri F."/>
            <person name="Falavigna A."/>
            <person name="Ye Y."/>
            <person name="Leebens-Mack J.H."/>
            <person name="Chen G."/>
        </authorList>
    </citation>
    <scope>NUCLEOTIDE SEQUENCE [LARGE SCALE GENOMIC DNA]</scope>
    <source>
        <strain evidence="3">cv. DH0086</strain>
    </source>
</reference>
<gene>
    <name evidence="2" type="ORF">A4U43_C07F26900</name>
</gene>
<feature type="region of interest" description="Disordered" evidence="1">
    <location>
        <begin position="132"/>
        <end position="151"/>
    </location>
</feature>
<organism evidence="2 3">
    <name type="scientific">Asparagus officinalis</name>
    <name type="common">Garden asparagus</name>
    <dbReference type="NCBI Taxonomy" id="4686"/>
    <lineage>
        <taxon>Eukaryota</taxon>
        <taxon>Viridiplantae</taxon>
        <taxon>Streptophyta</taxon>
        <taxon>Embryophyta</taxon>
        <taxon>Tracheophyta</taxon>
        <taxon>Spermatophyta</taxon>
        <taxon>Magnoliopsida</taxon>
        <taxon>Liliopsida</taxon>
        <taxon>Asparagales</taxon>
        <taxon>Asparagaceae</taxon>
        <taxon>Asparagoideae</taxon>
        <taxon>Asparagus</taxon>
    </lineage>
</organism>
<evidence type="ECO:0000313" key="2">
    <source>
        <dbReference type="EMBL" id="ONK64518.1"/>
    </source>
</evidence>
<proteinExistence type="predicted"/>
<evidence type="ECO:0000256" key="1">
    <source>
        <dbReference type="SAM" id="MobiDB-lite"/>
    </source>
</evidence>
<evidence type="ECO:0000313" key="3">
    <source>
        <dbReference type="Proteomes" id="UP000243459"/>
    </source>
</evidence>
<dbReference type="EMBL" id="CM007387">
    <property type="protein sequence ID" value="ONK64518.1"/>
    <property type="molecule type" value="Genomic_DNA"/>
</dbReference>
<protein>
    <submittedName>
        <fullName evidence="2">Uncharacterized protein</fullName>
    </submittedName>
</protein>
<name>A0A5P1EF43_ASPOF</name>
<dbReference type="AlphaFoldDB" id="A0A5P1EF43"/>
<dbReference type="Gramene" id="ONK64518">
    <property type="protein sequence ID" value="ONK64518"/>
    <property type="gene ID" value="A4U43_C07F26900"/>
</dbReference>
<accession>A0A5P1EF43</accession>
<keyword evidence="3" id="KW-1185">Reference proteome</keyword>
<sequence>MNNLKATLNKEMVIKDALHNDITQSAQRADQQHNYFLDQVQDLKEQLAFQESKAFEDQVVDKYHTIPLRKLKAIFPCKAGFYELKAQLPPSFKSTSIESSTPRVVVYLVFLKEIETYNRIENSGICEEADAESNKGLAKTDFSDEISSSPL</sequence>
<dbReference type="Proteomes" id="UP000243459">
    <property type="component" value="Chromosome 7"/>
</dbReference>